<gene>
    <name evidence="1" type="ORF">LOK49_LG09G02379</name>
</gene>
<keyword evidence="2" id="KW-1185">Reference proteome</keyword>
<proteinExistence type="predicted"/>
<sequence>MGDSVTIDLEEGSSESIDNSHLCLVGKVLASKILNRSAISKIIQSAWKTREEIAVLPWPDNVFLFRFSNLEDRLKVLREAPWSIMGNLLVLQPLKMGCSVSEMDFSFCSFWVQVHGLPMDRLTRRNSQIIAESLGQLIGVEAPHDGLLLHRSFLRIRVKLDISKPIHRGFMMKRKDPNTLNITEKWVDFKYEKLSDFCYDCCRIRHDNKSCKFTRREAGRNSGYGPHLRTGVAPKLNLPVDFIQKQIDEMEARI</sequence>
<protein>
    <submittedName>
        <fullName evidence="1">Uncharacterized protein</fullName>
    </submittedName>
</protein>
<reference evidence="1 2" key="1">
    <citation type="journal article" date="2022" name="Plant J.">
        <title>Chromosome-level genome of Camellia lanceoleosa provides a valuable resource for understanding genome evolution and self-incompatibility.</title>
        <authorList>
            <person name="Gong W."/>
            <person name="Xiao S."/>
            <person name="Wang L."/>
            <person name="Liao Z."/>
            <person name="Chang Y."/>
            <person name="Mo W."/>
            <person name="Hu G."/>
            <person name="Li W."/>
            <person name="Zhao G."/>
            <person name="Zhu H."/>
            <person name="Hu X."/>
            <person name="Ji K."/>
            <person name="Xiang X."/>
            <person name="Song Q."/>
            <person name="Yuan D."/>
            <person name="Jin S."/>
            <person name="Zhang L."/>
        </authorList>
    </citation>
    <scope>NUCLEOTIDE SEQUENCE [LARGE SCALE GENOMIC DNA]</scope>
    <source>
        <strain evidence="1">SQ_2022a</strain>
    </source>
</reference>
<accession>A0ACC0GGE7</accession>
<name>A0ACC0GGE7_9ERIC</name>
<evidence type="ECO:0000313" key="2">
    <source>
        <dbReference type="Proteomes" id="UP001060215"/>
    </source>
</evidence>
<organism evidence="1 2">
    <name type="scientific">Camellia lanceoleosa</name>
    <dbReference type="NCBI Taxonomy" id="1840588"/>
    <lineage>
        <taxon>Eukaryota</taxon>
        <taxon>Viridiplantae</taxon>
        <taxon>Streptophyta</taxon>
        <taxon>Embryophyta</taxon>
        <taxon>Tracheophyta</taxon>
        <taxon>Spermatophyta</taxon>
        <taxon>Magnoliopsida</taxon>
        <taxon>eudicotyledons</taxon>
        <taxon>Gunneridae</taxon>
        <taxon>Pentapetalae</taxon>
        <taxon>asterids</taxon>
        <taxon>Ericales</taxon>
        <taxon>Theaceae</taxon>
        <taxon>Camellia</taxon>
    </lineage>
</organism>
<dbReference type="Proteomes" id="UP001060215">
    <property type="component" value="Chromosome 8"/>
</dbReference>
<comment type="caution">
    <text evidence="1">The sequence shown here is derived from an EMBL/GenBank/DDBJ whole genome shotgun (WGS) entry which is preliminary data.</text>
</comment>
<evidence type="ECO:0000313" key="1">
    <source>
        <dbReference type="EMBL" id="KAI8000213.1"/>
    </source>
</evidence>
<dbReference type="EMBL" id="CM045765">
    <property type="protein sequence ID" value="KAI8000213.1"/>
    <property type="molecule type" value="Genomic_DNA"/>
</dbReference>